<dbReference type="Pfam" id="PF15980">
    <property type="entry name" value="ComGF"/>
    <property type="match status" value="1"/>
</dbReference>
<keyword evidence="3" id="KW-0472">Membrane</keyword>
<dbReference type="RefSeq" id="WP_102227517.1">
    <property type="nucleotide sequence ID" value="NZ_PNFY01000007.1"/>
</dbReference>
<evidence type="ECO:0008006" key="6">
    <source>
        <dbReference type="Google" id="ProtNLM"/>
    </source>
</evidence>
<dbReference type="InterPro" id="IPR012902">
    <property type="entry name" value="N_methyl_site"/>
</dbReference>
<dbReference type="GO" id="GO:0009986">
    <property type="term" value="C:cell surface"/>
    <property type="evidence" value="ECO:0007669"/>
    <property type="project" value="UniProtKB-SubCell"/>
</dbReference>
<keyword evidence="3" id="KW-0812">Transmembrane</keyword>
<proteinExistence type="predicted"/>
<evidence type="ECO:0000256" key="3">
    <source>
        <dbReference type="SAM" id="Phobius"/>
    </source>
</evidence>
<dbReference type="EMBL" id="PNHE01000001">
    <property type="protein sequence ID" value="PMC59233.1"/>
    <property type="molecule type" value="Genomic_DNA"/>
</dbReference>
<dbReference type="Proteomes" id="UP000235682">
    <property type="component" value="Unassembled WGS sequence"/>
</dbReference>
<dbReference type="STRING" id="84521.SAMN04487994_100272"/>
<keyword evidence="3" id="KW-1133">Transmembrane helix</keyword>
<reference evidence="4 5" key="1">
    <citation type="submission" date="2017-09" db="EMBL/GenBank/DDBJ databases">
        <title>Bacterial strain isolated from the female urinary microbiota.</title>
        <authorList>
            <person name="Thomas-White K."/>
            <person name="Kumar N."/>
            <person name="Forster S."/>
            <person name="Putonti C."/>
            <person name="Lawley T."/>
            <person name="Wolfe A.J."/>
        </authorList>
    </citation>
    <scope>NUCLEOTIDE SEQUENCE [LARGE SCALE GENOMIC DNA]</scope>
    <source>
        <strain evidence="4 5">UMB0852</strain>
    </source>
</reference>
<evidence type="ECO:0000313" key="5">
    <source>
        <dbReference type="Proteomes" id="UP000235682"/>
    </source>
</evidence>
<name>A0A2N6SQ82_9LACT</name>
<feature type="transmembrane region" description="Helical" evidence="3">
    <location>
        <begin position="20"/>
        <end position="40"/>
    </location>
</feature>
<evidence type="ECO:0000256" key="1">
    <source>
        <dbReference type="ARBA" id="ARBA00004241"/>
    </source>
</evidence>
<dbReference type="NCBIfam" id="TIGR02532">
    <property type="entry name" value="IV_pilin_GFxxxE"/>
    <property type="match status" value="1"/>
</dbReference>
<dbReference type="InterPro" id="IPR016977">
    <property type="entry name" value="ComGF"/>
</dbReference>
<sequence length="154" mass="18245">MFCLKTVRFCRWFNNKKQGFTLIEMLVGLAISGLILWTLFECVKSFHWAIDRHESNRFPEWQQFLLLMEREFEAVNILKIRNNVISVVDKETKNGQDIKLSNGRIYKTPGFVPYLYGVEDFQVTYDPPILWMVARLEDGQTYEGRILIEEDEVN</sequence>
<dbReference type="PROSITE" id="PS00409">
    <property type="entry name" value="PROKAR_NTER_METHYL"/>
    <property type="match status" value="1"/>
</dbReference>
<evidence type="ECO:0000313" key="4">
    <source>
        <dbReference type="EMBL" id="PMC59233.1"/>
    </source>
</evidence>
<keyword evidence="2" id="KW-0178">Competence</keyword>
<protein>
    <recommendedName>
        <fullName evidence="6">Prepilin-type N-terminal cleavage/methylation domain-containing protein</fullName>
    </recommendedName>
</protein>
<gene>
    <name evidence="4" type="ORF">CJ205_00570</name>
</gene>
<organism evidence="4 5">
    <name type="scientific">Dolosicoccus paucivorans</name>
    <dbReference type="NCBI Taxonomy" id="84521"/>
    <lineage>
        <taxon>Bacteria</taxon>
        <taxon>Bacillati</taxon>
        <taxon>Bacillota</taxon>
        <taxon>Bacilli</taxon>
        <taxon>Lactobacillales</taxon>
        <taxon>Aerococcaceae</taxon>
        <taxon>Dolosicoccus</taxon>
    </lineage>
</organism>
<dbReference type="OrthoDB" id="2139706at2"/>
<comment type="subcellular location">
    <subcellularLocation>
        <location evidence="1">Cell surface</location>
    </subcellularLocation>
</comment>
<dbReference type="Pfam" id="PF07963">
    <property type="entry name" value="N_methyl"/>
    <property type="match status" value="1"/>
</dbReference>
<dbReference type="GO" id="GO:0030420">
    <property type="term" value="P:establishment of competence for transformation"/>
    <property type="evidence" value="ECO:0007669"/>
    <property type="project" value="UniProtKB-KW"/>
</dbReference>
<accession>A0A2N6SQ82</accession>
<comment type="caution">
    <text evidence="4">The sequence shown here is derived from an EMBL/GenBank/DDBJ whole genome shotgun (WGS) entry which is preliminary data.</text>
</comment>
<dbReference type="AlphaFoldDB" id="A0A2N6SQ82"/>
<evidence type="ECO:0000256" key="2">
    <source>
        <dbReference type="ARBA" id="ARBA00023287"/>
    </source>
</evidence>
<keyword evidence="5" id="KW-1185">Reference proteome</keyword>